<comment type="subcellular location">
    <subcellularLocation>
        <location evidence="1">Nucleus</location>
    </subcellularLocation>
</comment>
<dbReference type="InterPro" id="IPR017907">
    <property type="entry name" value="Znf_RING_CS"/>
</dbReference>
<evidence type="ECO:0000256" key="5">
    <source>
        <dbReference type="ARBA" id="ARBA00022771"/>
    </source>
</evidence>
<dbReference type="InParanoid" id="A0A7J7CW73"/>
<evidence type="ECO:0000256" key="7">
    <source>
        <dbReference type="ARBA" id="ARBA00023204"/>
    </source>
</evidence>
<dbReference type="InterPro" id="IPR031099">
    <property type="entry name" value="BRCA1-associated"/>
</dbReference>
<evidence type="ECO:0000256" key="3">
    <source>
        <dbReference type="ARBA" id="ARBA00022737"/>
    </source>
</evidence>
<feature type="domain" description="BRCT" evidence="12">
    <location>
        <begin position="796"/>
        <end position="871"/>
    </location>
</feature>
<evidence type="ECO:0000256" key="9">
    <source>
        <dbReference type="PROSITE-ProRule" id="PRU00175"/>
    </source>
</evidence>
<dbReference type="GO" id="GO:0000724">
    <property type="term" value="P:double-strand break repair via homologous recombination"/>
    <property type="evidence" value="ECO:0007669"/>
    <property type="project" value="UniProtKB-ARBA"/>
</dbReference>
<dbReference type="GO" id="GO:0045944">
    <property type="term" value="P:positive regulation of transcription by RNA polymerase II"/>
    <property type="evidence" value="ECO:0007669"/>
    <property type="project" value="TreeGrafter"/>
</dbReference>
<dbReference type="PROSITE" id="PS51805">
    <property type="entry name" value="EPHD"/>
    <property type="match status" value="1"/>
</dbReference>
<dbReference type="GO" id="GO:0004842">
    <property type="term" value="F:ubiquitin-protein transferase activity"/>
    <property type="evidence" value="ECO:0007669"/>
    <property type="project" value="TreeGrafter"/>
</dbReference>
<dbReference type="InterPro" id="IPR001357">
    <property type="entry name" value="BRCT_dom"/>
</dbReference>
<dbReference type="AlphaFoldDB" id="A0A7J7CW73"/>
<reference evidence="14 15" key="1">
    <citation type="journal article" date="2020" name="Nat. Commun.">
        <title>Genome of Tripterygium wilfordii and identification of cytochrome P450 involved in triptolide biosynthesis.</title>
        <authorList>
            <person name="Tu L."/>
            <person name="Su P."/>
            <person name="Zhang Z."/>
            <person name="Gao L."/>
            <person name="Wang J."/>
            <person name="Hu T."/>
            <person name="Zhou J."/>
            <person name="Zhang Y."/>
            <person name="Zhao Y."/>
            <person name="Liu Y."/>
            <person name="Song Y."/>
            <person name="Tong Y."/>
            <person name="Lu Y."/>
            <person name="Yang J."/>
            <person name="Xu C."/>
            <person name="Jia M."/>
            <person name="Peters R.J."/>
            <person name="Huang L."/>
            <person name="Gao W."/>
        </authorList>
    </citation>
    <scope>NUCLEOTIDE SEQUENCE [LARGE SCALE GENOMIC DNA]</scope>
    <source>
        <strain evidence="15">cv. XIE 37</strain>
        <tissue evidence="14">Leaf</tissue>
    </source>
</reference>
<gene>
    <name evidence="14" type="ORF">HS088_TW13G01238</name>
</gene>
<comment type="caution">
    <text evidence="14">The sequence shown here is derived from an EMBL/GenBank/DDBJ whole genome shotgun (WGS) entry which is preliminary data.</text>
</comment>
<keyword evidence="8" id="KW-0539">Nucleus</keyword>
<dbReference type="Gene3D" id="3.40.50.10190">
    <property type="entry name" value="BRCT domain"/>
    <property type="match status" value="2"/>
</dbReference>
<feature type="compositionally biased region" description="Basic and acidic residues" evidence="10">
    <location>
        <begin position="355"/>
        <end position="376"/>
    </location>
</feature>
<dbReference type="SMART" id="SM00249">
    <property type="entry name" value="PHD"/>
    <property type="match status" value="1"/>
</dbReference>
<evidence type="ECO:0000259" key="13">
    <source>
        <dbReference type="PROSITE" id="PS51805"/>
    </source>
</evidence>
<dbReference type="SMART" id="SM00292">
    <property type="entry name" value="BRCT"/>
    <property type="match status" value="2"/>
</dbReference>
<evidence type="ECO:0000256" key="4">
    <source>
        <dbReference type="ARBA" id="ARBA00022763"/>
    </source>
</evidence>
<keyword evidence="3" id="KW-0677">Repeat</keyword>
<evidence type="ECO:0000256" key="2">
    <source>
        <dbReference type="ARBA" id="ARBA00022723"/>
    </source>
</evidence>
<dbReference type="FunFam" id="3.40.50.10190:FF:000006">
    <property type="entry name" value="Breast cancer type 1 susceptibility protein homolog"/>
    <property type="match status" value="1"/>
</dbReference>
<dbReference type="FunFam" id="3.30.40.10:FF:000352">
    <property type="entry name" value="Breast cancer associated RING 1"/>
    <property type="match status" value="1"/>
</dbReference>
<dbReference type="InterPro" id="IPR001965">
    <property type="entry name" value="Znf_PHD"/>
</dbReference>
<name>A0A7J7CW73_TRIWF</name>
<dbReference type="SMART" id="SM00184">
    <property type="entry name" value="RING"/>
    <property type="match status" value="2"/>
</dbReference>
<dbReference type="EMBL" id="JAAARO010000013">
    <property type="protein sequence ID" value="KAF5738340.1"/>
    <property type="molecule type" value="Genomic_DNA"/>
</dbReference>
<dbReference type="CDD" id="cd17734">
    <property type="entry name" value="BRCT_Bard1_rpt1"/>
    <property type="match status" value="1"/>
</dbReference>
<keyword evidence="7" id="KW-0234">DNA repair</keyword>
<organism evidence="14 15">
    <name type="scientific">Tripterygium wilfordii</name>
    <name type="common">Thunder God vine</name>
    <dbReference type="NCBI Taxonomy" id="458696"/>
    <lineage>
        <taxon>Eukaryota</taxon>
        <taxon>Viridiplantae</taxon>
        <taxon>Streptophyta</taxon>
        <taxon>Embryophyta</taxon>
        <taxon>Tracheophyta</taxon>
        <taxon>Spermatophyta</taxon>
        <taxon>Magnoliopsida</taxon>
        <taxon>eudicotyledons</taxon>
        <taxon>Gunneridae</taxon>
        <taxon>Pentapetalae</taxon>
        <taxon>rosids</taxon>
        <taxon>fabids</taxon>
        <taxon>Celastrales</taxon>
        <taxon>Celastraceae</taxon>
        <taxon>Tripterygium</taxon>
    </lineage>
</organism>
<dbReference type="PANTHER" id="PTHR13763:SF0">
    <property type="entry name" value="BREAST CANCER TYPE 1 SUSCEPTIBILITY PROTEIN"/>
    <property type="match status" value="1"/>
</dbReference>
<feature type="region of interest" description="Disordered" evidence="10">
    <location>
        <begin position="317"/>
        <end position="336"/>
    </location>
</feature>
<dbReference type="FunFam" id="3.30.40.10:FF:000310">
    <property type="entry name" value="Breast cancer associated RING 1"/>
    <property type="match status" value="1"/>
</dbReference>
<dbReference type="InterPro" id="IPR013083">
    <property type="entry name" value="Znf_RING/FYVE/PHD"/>
</dbReference>
<dbReference type="PROSITE" id="PS50172">
    <property type="entry name" value="BRCT"/>
    <property type="match status" value="2"/>
</dbReference>
<dbReference type="PROSITE" id="PS00518">
    <property type="entry name" value="ZF_RING_1"/>
    <property type="match status" value="1"/>
</dbReference>
<dbReference type="FunCoup" id="A0A7J7CW73">
    <property type="interactions" value="479"/>
</dbReference>
<evidence type="ECO:0000256" key="1">
    <source>
        <dbReference type="ARBA" id="ARBA00004123"/>
    </source>
</evidence>
<keyword evidence="5 9" id="KW-0863">Zinc-finger</keyword>
<evidence type="ECO:0000313" key="14">
    <source>
        <dbReference type="EMBL" id="KAF5738340.1"/>
    </source>
</evidence>
<evidence type="ECO:0000256" key="10">
    <source>
        <dbReference type="SAM" id="MobiDB-lite"/>
    </source>
</evidence>
<dbReference type="PANTHER" id="PTHR13763">
    <property type="entry name" value="BREAST CANCER TYPE 1 SUSCEPTIBILITY PROTEIN BRCA1"/>
    <property type="match status" value="1"/>
</dbReference>
<dbReference type="Gene3D" id="3.30.40.10">
    <property type="entry name" value="Zinc/RING finger domain, C3HC4 (zinc finger)"/>
    <property type="match status" value="2"/>
</dbReference>
<keyword evidence="4" id="KW-0227">DNA damage</keyword>
<protein>
    <submittedName>
        <fullName evidence="14">BRCT domain-containing family protein</fullName>
    </submittedName>
</protein>
<evidence type="ECO:0000259" key="11">
    <source>
        <dbReference type="PROSITE" id="PS50089"/>
    </source>
</evidence>
<evidence type="ECO:0000256" key="8">
    <source>
        <dbReference type="ARBA" id="ARBA00023242"/>
    </source>
</evidence>
<dbReference type="SUPFAM" id="SSF52113">
    <property type="entry name" value="BRCT domain"/>
    <property type="match status" value="2"/>
</dbReference>
<feature type="region of interest" description="Disordered" evidence="10">
    <location>
        <begin position="290"/>
        <end position="309"/>
    </location>
</feature>
<dbReference type="Pfam" id="PF13923">
    <property type="entry name" value="zf-C3HC4_2"/>
    <property type="match status" value="1"/>
</dbReference>
<keyword evidence="15" id="KW-1185">Reference proteome</keyword>
<dbReference type="Pfam" id="PF13771">
    <property type="entry name" value="zf-HC5HC2H"/>
    <property type="match status" value="1"/>
</dbReference>
<evidence type="ECO:0000313" key="15">
    <source>
        <dbReference type="Proteomes" id="UP000593562"/>
    </source>
</evidence>
<dbReference type="SUPFAM" id="SSF57850">
    <property type="entry name" value="RING/U-box"/>
    <property type="match status" value="1"/>
</dbReference>
<feature type="region of interest" description="Disordered" evidence="10">
    <location>
        <begin position="119"/>
        <end position="188"/>
    </location>
</feature>
<dbReference type="InterPro" id="IPR001841">
    <property type="entry name" value="Znf_RING"/>
</dbReference>
<dbReference type="Pfam" id="PF00533">
    <property type="entry name" value="BRCT"/>
    <property type="match status" value="1"/>
</dbReference>
<keyword evidence="2" id="KW-0479">Metal-binding</keyword>
<accession>A0A7J7CW73</accession>
<proteinExistence type="predicted"/>
<evidence type="ECO:0000259" key="12">
    <source>
        <dbReference type="PROSITE" id="PS50172"/>
    </source>
</evidence>
<feature type="domain" description="PHD-type" evidence="13">
    <location>
        <begin position="612"/>
        <end position="732"/>
    </location>
</feature>
<feature type="region of interest" description="Disordered" evidence="10">
    <location>
        <begin position="342"/>
        <end position="417"/>
    </location>
</feature>
<dbReference type="Proteomes" id="UP000593562">
    <property type="component" value="Unassembled WGS sequence"/>
</dbReference>
<dbReference type="GO" id="GO:0008270">
    <property type="term" value="F:zinc ion binding"/>
    <property type="evidence" value="ECO:0007669"/>
    <property type="project" value="UniProtKB-KW"/>
</dbReference>
<keyword evidence="6" id="KW-0862">Zinc</keyword>
<dbReference type="InterPro" id="IPR034732">
    <property type="entry name" value="EPHD"/>
</dbReference>
<sequence length="1004" mass="111007">MGDPVHLERMGRELKCPICLSLLNSTVSLPCNHVFCNLCIMKSMKSDSSCPVCKVPYRRREIRAASHMDNLVSIYKSMEVASGINIFVTQNAPPTRLSGNITEIQLHVSDEEKCEDVAKCDGQETSKGKRLRKSVKPKLLGPTNAKPSFPTKKRVQVPQYPLSETPKQPMKSGNGYGENTEDGSKSSSLISKENMALNGKEKPQLSPFFWLRDEDAENLSQDTDMDQSIDMTPPIVPSFSDIKDSYDDNPTGFYPTGKVCGKSSGTDVFDSEMFEWTQRACSPELFSSPVKEKVSNTNSERNDGSRRKISELVSQCTNTKENSSHDNARKLNTKQGTGCKEKISLTYSSSRTRSTHSEILKEKPDKKSGKARETARKKFSKKNAHQSNVFHVNLNEDSENFSQTSKRVSPNSDDSAKRMKACSSTTAVKLTPENLPAVSVRAESDNILGTGRLLDSSSKSAYHETDHGLRSKRQKVDSLKISRLEEVPAVHNQANEDTIAQVSLSVPLDDNKKASASTIPNKHNKAIRLPSRSKSNREMKQNKKVSFDCSSKNVLVDGIQDSHTDVSTKEFHLTEKIEGSIHVSVVDGLLEAEKLSLTNRVALSKCGSVTSKIQCSFCLSSEDTEASGEMIHYLNGKPVSADYNGGSKIIHSHRNCSEWAPNIYFEADTAINLEAELVRSRRIKCCVCGLKGAALGCYETSCRKSFHIPCAKLIPQCRWDAENFVMLCPLHLSSKLPSGISGSQERKLKKCIPKVKPYTQYNNVADIDGMNASRKRKLCKAFDKIVLCCSALTVGEREIISEFERFSGVTVLKTWNSSVTHVIASVDDNKACKRTLKILMGILEGKWILNIEWVKACINAMEPIDEEQYEITVDIHGIRDGPRLGRLRVANKQPRLFDGFMFHFVGDFVPSYKSYLQDLVVAGGGAILHRKPVSGQVFGSPAASTFIVYSQELPERCDPGKSIMTLSKRHSDAEALASSTGTTVVSNLWVLNSIAACKLQGIGE</sequence>
<feature type="domain" description="RING-type" evidence="11">
    <location>
        <begin position="16"/>
        <end position="54"/>
    </location>
</feature>
<dbReference type="InterPro" id="IPR036420">
    <property type="entry name" value="BRCT_dom_sf"/>
</dbReference>
<dbReference type="CDD" id="cd15571">
    <property type="entry name" value="ePHD"/>
    <property type="match status" value="1"/>
</dbReference>
<evidence type="ECO:0000256" key="6">
    <source>
        <dbReference type="ARBA" id="ARBA00022833"/>
    </source>
</evidence>
<feature type="domain" description="BRCT" evidence="12">
    <location>
        <begin position="892"/>
        <end position="1004"/>
    </location>
</feature>
<feature type="compositionally biased region" description="Polar residues" evidence="10">
    <location>
        <begin position="400"/>
        <end position="413"/>
    </location>
</feature>
<dbReference type="GO" id="GO:0005634">
    <property type="term" value="C:nucleus"/>
    <property type="evidence" value="ECO:0007669"/>
    <property type="project" value="UniProtKB-SubCell"/>
</dbReference>
<dbReference type="PROSITE" id="PS50089">
    <property type="entry name" value="ZF_RING_2"/>
    <property type="match status" value="1"/>
</dbReference>